<dbReference type="Proteomes" id="UP000823633">
    <property type="component" value="Unassembled WGS sequence"/>
</dbReference>
<evidence type="ECO:0000313" key="3">
    <source>
        <dbReference type="Proteomes" id="UP000823633"/>
    </source>
</evidence>
<gene>
    <name evidence="2" type="ORF">IAC42_07395</name>
</gene>
<evidence type="ECO:0008006" key="4">
    <source>
        <dbReference type="Google" id="ProtNLM"/>
    </source>
</evidence>
<reference evidence="2" key="1">
    <citation type="submission" date="2020-10" db="EMBL/GenBank/DDBJ databases">
        <authorList>
            <person name="Gilroy R."/>
        </authorList>
    </citation>
    <scope>NUCLEOTIDE SEQUENCE</scope>
    <source>
        <strain evidence="2">11167</strain>
    </source>
</reference>
<evidence type="ECO:0000313" key="2">
    <source>
        <dbReference type="EMBL" id="MBO8443569.1"/>
    </source>
</evidence>
<dbReference type="AlphaFoldDB" id="A0A9D9E9B7"/>
<feature type="signal peptide" evidence="1">
    <location>
        <begin position="1"/>
        <end position="20"/>
    </location>
</feature>
<sequence>MKKILALCILGLALPSLVFAALVPYYDPYMAGDVFSSPALLIESAGKTNFAIEVEAKSAIDYLSYLANPSGQLAKYGDYLYETLIAGDLDFWRTNYSAVSEAFRFDSENFPSQPTDELSLEEMRLYLEDSFERCFDDSHIASAVLGVSSGTDLFAPSSAPDLYGDMALTLMMGGGEVYDNGFGWKVFSNIGFVGSESLLKSDRNLFSFDVRADIGYALHIINERFTIGASLELLAIGQNYIDNNALLSARFDANPIAAFTNDFKFALGFGVDFGSMYRHNENLAFTLDLTNVAAFRKYYDLSLTDFVDFDGFTEDENVYYNPMDLVLRALWNNGPWHVTVELSDVVDQLIWMYEVDDYSFDFFAIPKVAMSYDLSDDLSLGASLGNSELGLSVAYKGLTATLTTMLDKFGLGLKVGWRF</sequence>
<reference evidence="2" key="2">
    <citation type="journal article" date="2021" name="PeerJ">
        <title>Extensive microbial diversity within the chicken gut microbiome revealed by metagenomics and culture.</title>
        <authorList>
            <person name="Gilroy R."/>
            <person name="Ravi A."/>
            <person name="Getino M."/>
            <person name="Pursley I."/>
            <person name="Horton D.L."/>
            <person name="Alikhan N.F."/>
            <person name="Baker D."/>
            <person name="Gharbi K."/>
            <person name="Hall N."/>
            <person name="Watson M."/>
            <person name="Adriaenssens E.M."/>
            <person name="Foster-Nyarko E."/>
            <person name="Jarju S."/>
            <person name="Secka A."/>
            <person name="Antonio M."/>
            <person name="Oren A."/>
            <person name="Chaudhuri R.R."/>
            <person name="La Ragione R."/>
            <person name="Hildebrand F."/>
            <person name="Pallen M.J."/>
        </authorList>
    </citation>
    <scope>NUCLEOTIDE SEQUENCE</scope>
    <source>
        <strain evidence="2">11167</strain>
    </source>
</reference>
<feature type="chain" id="PRO_5039110656" description="DUF5723 domain-containing protein" evidence="1">
    <location>
        <begin position="21"/>
        <end position="419"/>
    </location>
</feature>
<protein>
    <recommendedName>
        <fullName evidence="4">DUF5723 domain-containing protein</fullName>
    </recommendedName>
</protein>
<name>A0A9D9E9B7_9SPIR</name>
<comment type="caution">
    <text evidence="2">The sequence shown here is derived from an EMBL/GenBank/DDBJ whole genome shotgun (WGS) entry which is preliminary data.</text>
</comment>
<keyword evidence="1" id="KW-0732">Signal</keyword>
<proteinExistence type="predicted"/>
<evidence type="ECO:0000256" key="1">
    <source>
        <dbReference type="SAM" id="SignalP"/>
    </source>
</evidence>
<organism evidence="2 3">
    <name type="scientific">Candidatus Aphodenecus pullistercoris</name>
    <dbReference type="NCBI Taxonomy" id="2840669"/>
    <lineage>
        <taxon>Bacteria</taxon>
        <taxon>Pseudomonadati</taxon>
        <taxon>Spirochaetota</taxon>
        <taxon>Spirochaetia</taxon>
        <taxon>Spirochaetales</taxon>
        <taxon>Candidatus Aphodenecus</taxon>
    </lineage>
</organism>
<accession>A0A9D9E9B7</accession>
<dbReference type="EMBL" id="JADIMU010000047">
    <property type="protein sequence ID" value="MBO8443569.1"/>
    <property type="molecule type" value="Genomic_DNA"/>
</dbReference>